<dbReference type="FunFam" id="3.40.50.300:FF:000006">
    <property type="entry name" value="DNA-binding transcriptional regulator NtrC"/>
    <property type="match status" value="1"/>
</dbReference>
<dbReference type="PROSITE" id="PS50045">
    <property type="entry name" value="SIGMA54_INTERACT_4"/>
    <property type="match status" value="1"/>
</dbReference>
<protein>
    <submittedName>
        <fullName evidence="9">Fis family transcriptional regulator</fullName>
    </submittedName>
</protein>
<dbReference type="GO" id="GO:0003677">
    <property type="term" value="F:DNA binding"/>
    <property type="evidence" value="ECO:0007669"/>
    <property type="project" value="UniProtKB-KW"/>
</dbReference>
<dbReference type="GO" id="GO:0005524">
    <property type="term" value="F:ATP binding"/>
    <property type="evidence" value="ECO:0007669"/>
    <property type="project" value="UniProtKB-KW"/>
</dbReference>
<dbReference type="Gene3D" id="3.40.50.300">
    <property type="entry name" value="P-loop containing nucleotide triphosphate hydrolases"/>
    <property type="match status" value="1"/>
</dbReference>
<dbReference type="SMART" id="SM00448">
    <property type="entry name" value="REC"/>
    <property type="match status" value="1"/>
</dbReference>
<dbReference type="PANTHER" id="PTHR32071:SF113">
    <property type="entry name" value="ALGINATE BIOSYNTHESIS TRANSCRIPTIONAL REGULATORY PROTEIN ALGB"/>
    <property type="match status" value="1"/>
</dbReference>
<dbReference type="InterPro" id="IPR025943">
    <property type="entry name" value="Sigma_54_int_dom_ATP-bd_2"/>
</dbReference>
<name>A0A5K7Z2J3_9BACT</name>
<keyword evidence="4" id="KW-0238">DNA-binding</keyword>
<evidence type="ECO:0000259" key="7">
    <source>
        <dbReference type="PROSITE" id="PS50045"/>
    </source>
</evidence>
<dbReference type="AlphaFoldDB" id="A0A5K7Z2J3"/>
<evidence type="ECO:0000256" key="6">
    <source>
        <dbReference type="PROSITE-ProRule" id="PRU00169"/>
    </source>
</evidence>
<organism evidence="9 10">
    <name type="scientific">Desulfosarcina widdelii</name>
    <dbReference type="NCBI Taxonomy" id="947919"/>
    <lineage>
        <taxon>Bacteria</taxon>
        <taxon>Pseudomonadati</taxon>
        <taxon>Thermodesulfobacteriota</taxon>
        <taxon>Desulfobacteria</taxon>
        <taxon>Desulfobacterales</taxon>
        <taxon>Desulfosarcinaceae</taxon>
        <taxon>Desulfosarcina</taxon>
    </lineage>
</organism>
<dbReference type="KEGG" id="dwd:DSCW_25850"/>
<keyword evidence="3" id="KW-0805">Transcription regulation</keyword>
<dbReference type="SUPFAM" id="SSF52172">
    <property type="entry name" value="CheY-like"/>
    <property type="match status" value="1"/>
</dbReference>
<evidence type="ECO:0000259" key="8">
    <source>
        <dbReference type="PROSITE" id="PS50110"/>
    </source>
</evidence>
<dbReference type="InterPro" id="IPR025662">
    <property type="entry name" value="Sigma_54_int_dom_ATP-bd_1"/>
</dbReference>
<dbReference type="Proteomes" id="UP000427769">
    <property type="component" value="Chromosome"/>
</dbReference>
<dbReference type="PROSITE" id="PS50110">
    <property type="entry name" value="RESPONSE_REGULATORY"/>
    <property type="match status" value="1"/>
</dbReference>
<dbReference type="PANTHER" id="PTHR32071">
    <property type="entry name" value="TRANSCRIPTIONAL REGULATORY PROTEIN"/>
    <property type="match status" value="1"/>
</dbReference>
<evidence type="ECO:0000256" key="2">
    <source>
        <dbReference type="ARBA" id="ARBA00022840"/>
    </source>
</evidence>
<feature type="modified residue" description="4-aspartylphosphate" evidence="6">
    <location>
        <position position="52"/>
    </location>
</feature>
<keyword evidence="5" id="KW-0804">Transcription</keyword>
<dbReference type="GO" id="GO:0000160">
    <property type="term" value="P:phosphorelay signal transduction system"/>
    <property type="evidence" value="ECO:0007669"/>
    <property type="project" value="InterPro"/>
</dbReference>
<dbReference type="InterPro" id="IPR009057">
    <property type="entry name" value="Homeodomain-like_sf"/>
</dbReference>
<dbReference type="Gene3D" id="1.10.10.60">
    <property type="entry name" value="Homeodomain-like"/>
    <property type="match status" value="1"/>
</dbReference>
<dbReference type="PROSITE" id="PS00675">
    <property type="entry name" value="SIGMA54_INTERACT_1"/>
    <property type="match status" value="1"/>
</dbReference>
<sequence>MGNVLVIDDDAAVCDALSELLTHMGHAVDTAMRRDSGMEKASSNAYDVILLDVKMPDGNGLDLLPKLKSQANDPEVIIVTGYGTASGAEFALKNGAWDYLEKKASVEDLLLSINRALQYQKEKQGSQPLAPVKRERIIGSSPKMRPCFDLLAQAAVSEVNVLITGETGTGKELFARAIHSNSPRAAHGTESVVPLKRNPRAEKNFVVVDCAALPETLVESVLFGHEKGAFTGADQTQQGLVAQADGGTLFLDEVGELPLAVQKNFLRVLQEKRYRPVGSKRERESNFRLVAATHRNLEQLQQDGKFRQDLLYRLRALTIDLPPLRERREDIKELVRHHTARLCRSYKMDSKGFDPDLLEALMAYEWPGNVRELVNTIDGMLAVAGQDATLFPKHLPLHIRVKIVCNAFKEKAQTKESSDDHEDSTSSSDADSLISFKEYRLNAEKRYLENLMDGTGRNIAQACKISGISRSRLYELLTKHQIGESEEEDENQQTG</sequence>
<dbReference type="InterPro" id="IPR002078">
    <property type="entry name" value="Sigma_54_int"/>
</dbReference>
<dbReference type="Pfam" id="PF25601">
    <property type="entry name" value="AAA_lid_14"/>
    <property type="match status" value="1"/>
</dbReference>
<proteinExistence type="predicted"/>
<evidence type="ECO:0000256" key="4">
    <source>
        <dbReference type="ARBA" id="ARBA00023125"/>
    </source>
</evidence>
<dbReference type="InterPro" id="IPR058031">
    <property type="entry name" value="AAA_lid_NorR"/>
</dbReference>
<dbReference type="RefSeq" id="WP_155304112.1">
    <property type="nucleotide sequence ID" value="NZ_AP021875.1"/>
</dbReference>
<dbReference type="EMBL" id="AP021875">
    <property type="protein sequence ID" value="BBO75168.1"/>
    <property type="molecule type" value="Genomic_DNA"/>
</dbReference>
<feature type="domain" description="Sigma-54 factor interaction" evidence="7">
    <location>
        <begin position="137"/>
        <end position="382"/>
    </location>
</feature>
<dbReference type="InterPro" id="IPR003593">
    <property type="entry name" value="AAA+_ATPase"/>
</dbReference>
<dbReference type="SMART" id="SM00382">
    <property type="entry name" value="AAA"/>
    <property type="match status" value="1"/>
</dbReference>
<gene>
    <name evidence="9" type="ORF">DSCW_25850</name>
</gene>
<dbReference type="PROSITE" id="PS00676">
    <property type="entry name" value="SIGMA54_INTERACT_2"/>
    <property type="match status" value="1"/>
</dbReference>
<keyword evidence="6" id="KW-0597">Phosphoprotein</keyword>
<dbReference type="SUPFAM" id="SSF46689">
    <property type="entry name" value="Homeodomain-like"/>
    <property type="match status" value="1"/>
</dbReference>
<keyword evidence="1" id="KW-0547">Nucleotide-binding</keyword>
<dbReference type="GO" id="GO:0006355">
    <property type="term" value="P:regulation of DNA-templated transcription"/>
    <property type="evidence" value="ECO:0007669"/>
    <property type="project" value="InterPro"/>
</dbReference>
<dbReference type="SUPFAM" id="SSF52540">
    <property type="entry name" value="P-loop containing nucleoside triphosphate hydrolases"/>
    <property type="match status" value="1"/>
</dbReference>
<keyword evidence="2" id="KW-0067">ATP-binding</keyword>
<accession>A0A5K7Z2J3</accession>
<evidence type="ECO:0000256" key="1">
    <source>
        <dbReference type="ARBA" id="ARBA00022741"/>
    </source>
</evidence>
<dbReference type="Gene3D" id="3.40.50.2300">
    <property type="match status" value="1"/>
</dbReference>
<dbReference type="OrthoDB" id="9763792at2"/>
<dbReference type="InterPro" id="IPR001789">
    <property type="entry name" value="Sig_transdc_resp-reg_receiver"/>
</dbReference>
<evidence type="ECO:0000313" key="10">
    <source>
        <dbReference type="Proteomes" id="UP000427769"/>
    </source>
</evidence>
<dbReference type="InterPro" id="IPR027417">
    <property type="entry name" value="P-loop_NTPase"/>
</dbReference>
<keyword evidence="10" id="KW-1185">Reference proteome</keyword>
<evidence type="ECO:0000256" key="5">
    <source>
        <dbReference type="ARBA" id="ARBA00023163"/>
    </source>
</evidence>
<dbReference type="Pfam" id="PF00072">
    <property type="entry name" value="Response_reg"/>
    <property type="match status" value="1"/>
</dbReference>
<dbReference type="CDD" id="cd00009">
    <property type="entry name" value="AAA"/>
    <property type="match status" value="1"/>
</dbReference>
<dbReference type="InterPro" id="IPR011006">
    <property type="entry name" value="CheY-like_superfamily"/>
</dbReference>
<dbReference type="Gene3D" id="1.10.8.60">
    <property type="match status" value="1"/>
</dbReference>
<dbReference type="PROSITE" id="PS00688">
    <property type="entry name" value="SIGMA54_INTERACT_3"/>
    <property type="match status" value="1"/>
</dbReference>
<dbReference type="InterPro" id="IPR025944">
    <property type="entry name" value="Sigma_54_int_dom_CS"/>
</dbReference>
<evidence type="ECO:0000256" key="3">
    <source>
        <dbReference type="ARBA" id="ARBA00023015"/>
    </source>
</evidence>
<evidence type="ECO:0000313" key="9">
    <source>
        <dbReference type="EMBL" id="BBO75168.1"/>
    </source>
</evidence>
<feature type="domain" description="Response regulatory" evidence="8">
    <location>
        <begin position="3"/>
        <end position="117"/>
    </location>
</feature>
<dbReference type="Pfam" id="PF00158">
    <property type="entry name" value="Sigma54_activat"/>
    <property type="match status" value="1"/>
</dbReference>
<reference evidence="9 10" key="1">
    <citation type="submission" date="2019-11" db="EMBL/GenBank/DDBJ databases">
        <title>Comparative genomics of hydrocarbon-degrading Desulfosarcina strains.</title>
        <authorList>
            <person name="Watanabe M."/>
            <person name="Kojima H."/>
            <person name="Fukui M."/>
        </authorList>
    </citation>
    <scope>NUCLEOTIDE SEQUENCE [LARGE SCALE GENOMIC DNA]</scope>
    <source>
        <strain evidence="9 10">PP31</strain>
    </source>
</reference>